<evidence type="ECO:0000313" key="2">
    <source>
        <dbReference type="EMBL" id="KAK9136953.1"/>
    </source>
</evidence>
<gene>
    <name evidence="2" type="ORF">Sjap_007547</name>
</gene>
<evidence type="ECO:0000256" key="1">
    <source>
        <dbReference type="SAM" id="MobiDB-lite"/>
    </source>
</evidence>
<sequence length="73" mass="8002">MPSHCNFDSFSAATMSHPILISHEMLSQIQERENVNSTGEDEKTAPSASKMVVQSRKGSLSKVNKEKKVALVV</sequence>
<dbReference type="AlphaFoldDB" id="A0AAP0JPI1"/>
<dbReference type="EMBL" id="JBBNAE010000003">
    <property type="protein sequence ID" value="KAK9136953.1"/>
    <property type="molecule type" value="Genomic_DNA"/>
</dbReference>
<feature type="compositionally biased region" description="Basic and acidic residues" evidence="1">
    <location>
        <begin position="32"/>
        <end position="44"/>
    </location>
</feature>
<proteinExistence type="predicted"/>
<keyword evidence="3" id="KW-1185">Reference proteome</keyword>
<organism evidence="2 3">
    <name type="scientific">Stephania japonica</name>
    <dbReference type="NCBI Taxonomy" id="461633"/>
    <lineage>
        <taxon>Eukaryota</taxon>
        <taxon>Viridiplantae</taxon>
        <taxon>Streptophyta</taxon>
        <taxon>Embryophyta</taxon>
        <taxon>Tracheophyta</taxon>
        <taxon>Spermatophyta</taxon>
        <taxon>Magnoliopsida</taxon>
        <taxon>Ranunculales</taxon>
        <taxon>Menispermaceae</taxon>
        <taxon>Menispermoideae</taxon>
        <taxon>Cissampelideae</taxon>
        <taxon>Stephania</taxon>
    </lineage>
</organism>
<comment type="caution">
    <text evidence="2">The sequence shown here is derived from an EMBL/GenBank/DDBJ whole genome shotgun (WGS) entry which is preliminary data.</text>
</comment>
<name>A0AAP0JPI1_9MAGN</name>
<accession>A0AAP0JPI1</accession>
<feature type="region of interest" description="Disordered" evidence="1">
    <location>
        <begin position="32"/>
        <end position="59"/>
    </location>
</feature>
<reference evidence="2 3" key="1">
    <citation type="submission" date="2024-01" db="EMBL/GenBank/DDBJ databases">
        <title>Genome assemblies of Stephania.</title>
        <authorList>
            <person name="Yang L."/>
        </authorList>
    </citation>
    <scope>NUCLEOTIDE SEQUENCE [LARGE SCALE GENOMIC DNA]</scope>
    <source>
        <strain evidence="2">QJT</strain>
        <tissue evidence="2">Leaf</tissue>
    </source>
</reference>
<dbReference type="Proteomes" id="UP001417504">
    <property type="component" value="Unassembled WGS sequence"/>
</dbReference>
<evidence type="ECO:0000313" key="3">
    <source>
        <dbReference type="Proteomes" id="UP001417504"/>
    </source>
</evidence>
<protein>
    <submittedName>
        <fullName evidence="2">Uncharacterized protein</fullName>
    </submittedName>
</protein>